<name>A0ACB8SEM1_9AGAM</name>
<organism evidence="1 2">
    <name type="scientific">Artomyces pyxidatus</name>
    <dbReference type="NCBI Taxonomy" id="48021"/>
    <lineage>
        <taxon>Eukaryota</taxon>
        <taxon>Fungi</taxon>
        <taxon>Dikarya</taxon>
        <taxon>Basidiomycota</taxon>
        <taxon>Agaricomycotina</taxon>
        <taxon>Agaricomycetes</taxon>
        <taxon>Russulales</taxon>
        <taxon>Auriscalpiaceae</taxon>
        <taxon>Artomyces</taxon>
    </lineage>
</organism>
<reference evidence="1" key="1">
    <citation type="submission" date="2021-03" db="EMBL/GenBank/DDBJ databases">
        <authorList>
            <consortium name="DOE Joint Genome Institute"/>
            <person name="Ahrendt S."/>
            <person name="Looney B.P."/>
            <person name="Miyauchi S."/>
            <person name="Morin E."/>
            <person name="Drula E."/>
            <person name="Courty P.E."/>
            <person name="Chicoki N."/>
            <person name="Fauchery L."/>
            <person name="Kohler A."/>
            <person name="Kuo A."/>
            <person name="Labutti K."/>
            <person name="Pangilinan J."/>
            <person name="Lipzen A."/>
            <person name="Riley R."/>
            <person name="Andreopoulos W."/>
            <person name="He G."/>
            <person name="Johnson J."/>
            <person name="Barry K.W."/>
            <person name="Grigoriev I.V."/>
            <person name="Nagy L."/>
            <person name="Hibbett D."/>
            <person name="Henrissat B."/>
            <person name="Matheny P.B."/>
            <person name="Labbe J."/>
            <person name="Martin F."/>
        </authorList>
    </citation>
    <scope>NUCLEOTIDE SEQUENCE</scope>
    <source>
        <strain evidence="1">HHB10654</strain>
    </source>
</reference>
<dbReference type="EMBL" id="MU277437">
    <property type="protein sequence ID" value="KAI0054430.1"/>
    <property type="molecule type" value="Genomic_DNA"/>
</dbReference>
<dbReference type="Proteomes" id="UP000814140">
    <property type="component" value="Unassembled WGS sequence"/>
</dbReference>
<keyword evidence="2" id="KW-1185">Reference proteome</keyword>
<reference evidence="1" key="2">
    <citation type="journal article" date="2022" name="New Phytol.">
        <title>Evolutionary transition to the ectomycorrhizal habit in the genomes of a hyperdiverse lineage of mushroom-forming fungi.</title>
        <authorList>
            <person name="Looney B."/>
            <person name="Miyauchi S."/>
            <person name="Morin E."/>
            <person name="Drula E."/>
            <person name="Courty P.E."/>
            <person name="Kohler A."/>
            <person name="Kuo A."/>
            <person name="LaButti K."/>
            <person name="Pangilinan J."/>
            <person name="Lipzen A."/>
            <person name="Riley R."/>
            <person name="Andreopoulos W."/>
            <person name="He G."/>
            <person name="Johnson J."/>
            <person name="Nolan M."/>
            <person name="Tritt A."/>
            <person name="Barry K.W."/>
            <person name="Grigoriev I.V."/>
            <person name="Nagy L.G."/>
            <person name="Hibbett D."/>
            <person name="Henrissat B."/>
            <person name="Matheny P.B."/>
            <person name="Labbe J."/>
            <person name="Martin F.M."/>
        </authorList>
    </citation>
    <scope>NUCLEOTIDE SEQUENCE</scope>
    <source>
        <strain evidence="1">HHB10654</strain>
    </source>
</reference>
<comment type="caution">
    <text evidence="1">The sequence shown here is derived from an EMBL/GenBank/DDBJ whole genome shotgun (WGS) entry which is preliminary data.</text>
</comment>
<protein>
    <submittedName>
        <fullName evidence="1">Uncharacterized protein</fullName>
    </submittedName>
</protein>
<accession>A0ACB8SEM1</accession>
<proteinExistence type="predicted"/>
<evidence type="ECO:0000313" key="2">
    <source>
        <dbReference type="Proteomes" id="UP000814140"/>
    </source>
</evidence>
<gene>
    <name evidence="1" type="ORF">BV25DRAFT_1922687</name>
</gene>
<evidence type="ECO:0000313" key="1">
    <source>
        <dbReference type="EMBL" id="KAI0054430.1"/>
    </source>
</evidence>
<sequence>MLAISKAPSRYHYLQQIVSQSSIGELKLEAVKPMFVNAWEQPDKKGKSTANKLSAVKRKRDDPKFQQQQQPLGSAKQNKGKFRQCGKCAGRGRYQRADQSGHDHNHSHVASMADVQTIEVSTPSTQDVRKPFYQEKPKKLSRTYQKFQKAMTLAKDLDVTPSFERLRALEDVCNAMGPVASSSKDLDTVLFDDNNDRIFKRPRNDLELRIDWVEDVEMSYDEVAISFDEEDVDDDIAEAAACSSSY</sequence>